<accession>A0AA40CZN8</accession>
<evidence type="ECO:0000313" key="2">
    <source>
        <dbReference type="EMBL" id="KAK0657396.1"/>
    </source>
</evidence>
<comment type="caution">
    <text evidence="2">The sequence shown here is derived from an EMBL/GenBank/DDBJ whole genome shotgun (WGS) entry which is preliminary data.</text>
</comment>
<reference evidence="2" key="1">
    <citation type="submission" date="2023-06" db="EMBL/GenBank/DDBJ databases">
        <title>Genome-scale phylogeny and comparative genomics of the fungal order Sordariales.</title>
        <authorList>
            <consortium name="Lawrence Berkeley National Laboratory"/>
            <person name="Hensen N."/>
            <person name="Bonometti L."/>
            <person name="Westerberg I."/>
            <person name="Brannstrom I.O."/>
            <person name="Guillou S."/>
            <person name="Cros-Aarteil S."/>
            <person name="Calhoun S."/>
            <person name="Haridas S."/>
            <person name="Kuo A."/>
            <person name="Mondo S."/>
            <person name="Pangilinan J."/>
            <person name="Riley R."/>
            <person name="Labutti K."/>
            <person name="Andreopoulos B."/>
            <person name="Lipzen A."/>
            <person name="Chen C."/>
            <person name="Yanf M."/>
            <person name="Daum C."/>
            <person name="Ng V."/>
            <person name="Clum A."/>
            <person name="Steindorff A."/>
            <person name="Ohm R."/>
            <person name="Martin F."/>
            <person name="Silar P."/>
            <person name="Natvig D."/>
            <person name="Lalanne C."/>
            <person name="Gautier V."/>
            <person name="Ament-Velasquez S.L."/>
            <person name="Kruys A."/>
            <person name="Hutchinson M.I."/>
            <person name="Powell A.J."/>
            <person name="Barry K."/>
            <person name="Miller A.N."/>
            <person name="Grigoriev I.V."/>
            <person name="Debuchy R."/>
            <person name="Gladieux P."/>
            <person name="Thoren M.H."/>
            <person name="Johannesson H."/>
        </authorList>
    </citation>
    <scope>NUCLEOTIDE SEQUENCE</scope>
    <source>
        <strain evidence="2">SMH2532-1</strain>
    </source>
</reference>
<evidence type="ECO:0000313" key="3">
    <source>
        <dbReference type="Proteomes" id="UP001174936"/>
    </source>
</evidence>
<sequence length="112" mass="12068">MKSIAAITIVLLFGVSASHDDSDTTPRLLDDHDVAPLASMTTARAVGNWHPIYGTLSPECAHCLDQAPFSCPGDPSSQEYADCFCSQDPCLKTTKPSTTILVGKIWFAIARR</sequence>
<feature type="signal peptide" evidence="1">
    <location>
        <begin position="1"/>
        <end position="17"/>
    </location>
</feature>
<gene>
    <name evidence="2" type="ORF">B0T16DRAFT_452863</name>
</gene>
<organism evidence="2 3">
    <name type="scientific">Cercophora newfieldiana</name>
    <dbReference type="NCBI Taxonomy" id="92897"/>
    <lineage>
        <taxon>Eukaryota</taxon>
        <taxon>Fungi</taxon>
        <taxon>Dikarya</taxon>
        <taxon>Ascomycota</taxon>
        <taxon>Pezizomycotina</taxon>
        <taxon>Sordariomycetes</taxon>
        <taxon>Sordariomycetidae</taxon>
        <taxon>Sordariales</taxon>
        <taxon>Lasiosphaeriaceae</taxon>
        <taxon>Cercophora</taxon>
    </lineage>
</organism>
<dbReference type="Proteomes" id="UP001174936">
    <property type="component" value="Unassembled WGS sequence"/>
</dbReference>
<name>A0AA40CZN8_9PEZI</name>
<dbReference type="EMBL" id="JAULSV010000001">
    <property type="protein sequence ID" value="KAK0657396.1"/>
    <property type="molecule type" value="Genomic_DNA"/>
</dbReference>
<protein>
    <recommendedName>
        <fullName evidence="4">Secreted protein</fullName>
    </recommendedName>
</protein>
<feature type="chain" id="PRO_5041429129" description="Secreted protein" evidence="1">
    <location>
        <begin position="18"/>
        <end position="112"/>
    </location>
</feature>
<keyword evidence="3" id="KW-1185">Reference proteome</keyword>
<evidence type="ECO:0008006" key="4">
    <source>
        <dbReference type="Google" id="ProtNLM"/>
    </source>
</evidence>
<evidence type="ECO:0000256" key="1">
    <source>
        <dbReference type="SAM" id="SignalP"/>
    </source>
</evidence>
<dbReference type="AlphaFoldDB" id="A0AA40CZN8"/>
<proteinExistence type="predicted"/>
<keyword evidence="1" id="KW-0732">Signal</keyword>